<feature type="domain" description="DUF6985" evidence="1">
    <location>
        <begin position="67"/>
        <end position="199"/>
    </location>
</feature>
<dbReference type="AlphaFoldDB" id="A0A518FYM9"/>
<gene>
    <name evidence="2" type="ORF">Pan153_61670</name>
</gene>
<dbReference type="InterPro" id="IPR054254">
    <property type="entry name" value="DUF6985"/>
</dbReference>
<dbReference type="Pfam" id="PF22481">
    <property type="entry name" value="DUF6985"/>
    <property type="match status" value="1"/>
</dbReference>
<sequence>MSAFHDQFEPDPEMDGETRIWKTEKPLFRNAVVAYAPPYPEYPKLKLGRSRQPSGDPSCPSARDVGDEIVVTLYANNGNGFGDYQERAWEYIMANAPEIEASLRRKLFARHQKAYKQFLEEYLPDDRKIQNYWKKIENELDWHDASAIDQLYKLVGIGLVDNGLDDCGFSSFEFQTGWDRDHGTGILMHKSKVLVAGGMQEDISHGPELIESIKYVQSYDLDDGDLALSETEP</sequence>
<protein>
    <recommendedName>
        <fullName evidence="1">DUF6985 domain-containing protein</fullName>
    </recommendedName>
</protein>
<organism evidence="2 3">
    <name type="scientific">Gimesia panareensis</name>
    <dbReference type="NCBI Taxonomy" id="2527978"/>
    <lineage>
        <taxon>Bacteria</taxon>
        <taxon>Pseudomonadati</taxon>
        <taxon>Planctomycetota</taxon>
        <taxon>Planctomycetia</taxon>
        <taxon>Planctomycetales</taxon>
        <taxon>Planctomycetaceae</taxon>
        <taxon>Gimesia</taxon>
    </lineage>
</organism>
<dbReference type="Proteomes" id="UP000320839">
    <property type="component" value="Chromosome"/>
</dbReference>
<name>A0A518FYM9_9PLAN</name>
<evidence type="ECO:0000259" key="1">
    <source>
        <dbReference type="Pfam" id="PF22481"/>
    </source>
</evidence>
<accession>A0A518FYM9</accession>
<evidence type="ECO:0000313" key="2">
    <source>
        <dbReference type="EMBL" id="QDV21479.1"/>
    </source>
</evidence>
<dbReference type="EMBL" id="CP036317">
    <property type="protein sequence ID" value="QDV21479.1"/>
    <property type="molecule type" value="Genomic_DNA"/>
</dbReference>
<evidence type="ECO:0000313" key="3">
    <source>
        <dbReference type="Proteomes" id="UP000320839"/>
    </source>
</evidence>
<reference evidence="2 3" key="1">
    <citation type="submission" date="2019-02" db="EMBL/GenBank/DDBJ databases">
        <title>Deep-cultivation of Planctomycetes and their phenomic and genomic characterization uncovers novel biology.</title>
        <authorList>
            <person name="Wiegand S."/>
            <person name="Jogler M."/>
            <person name="Boedeker C."/>
            <person name="Pinto D."/>
            <person name="Vollmers J."/>
            <person name="Rivas-Marin E."/>
            <person name="Kohn T."/>
            <person name="Peeters S.H."/>
            <person name="Heuer A."/>
            <person name="Rast P."/>
            <person name="Oberbeckmann S."/>
            <person name="Bunk B."/>
            <person name="Jeske O."/>
            <person name="Meyerdierks A."/>
            <person name="Storesund J.E."/>
            <person name="Kallscheuer N."/>
            <person name="Luecker S."/>
            <person name="Lage O.M."/>
            <person name="Pohl T."/>
            <person name="Merkel B.J."/>
            <person name="Hornburger P."/>
            <person name="Mueller R.-W."/>
            <person name="Bruemmer F."/>
            <person name="Labrenz M."/>
            <person name="Spormann A.M."/>
            <person name="Op den Camp H."/>
            <person name="Overmann J."/>
            <person name="Amann R."/>
            <person name="Jetten M.S.M."/>
            <person name="Mascher T."/>
            <person name="Medema M.H."/>
            <person name="Devos D.P."/>
            <person name="Kaster A.-K."/>
            <person name="Ovreas L."/>
            <person name="Rohde M."/>
            <person name="Galperin M.Y."/>
            <person name="Jogler C."/>
        </authorList>
    </citation>
    <scope>NUCLEOTIDE SEQUENCE [LARGE SCALE GENOMIC DNA]</scope>
    <source>
        <strain evidence="2 3">Pan153</strain>
    </source>
</reference>
<proteinExistence type="predicted"/>